<evidence type="ECO:0000313" key="1">
    <source>
        <dbReference type="EMBL" id="MBW3466663.1"/>
    </source>
</evidence>
<dbReference type="AlphaFoldDB" id="A0A951ISL2"/>
<name>A0A951ISL2_9BACT</name>
<sequence>MKMYAYTSSEPNEEDGIPETSLKISNFEILRCTEIKLYHGISMHLLKKKILDKRGIHQNLKHLFSSWRFSARPGYEIFKSFTDSFRRP</sequence>
<protein>
    <submittedName>
        <fullName evidence="1">Uncharacterized protein</fullName>
    </submittedName>
</protein>
<evidence type="ECO:0000313" key="2">
    <source>
        <dbReference type="Proteomes" id="UP000727490"/>
    </source>
</evidence>
<reference evidence="1 2" key="1">
    <citation type="journal article" date="2020" name="Syst. Appl. Microbiol.">
        <title>Arthrospiribacter ruber gen. nov., sp. nov., a novel bacterium isolated from Arthrospira cultures.</title>
        <authorList>
            <person name="Waleron M."/>
            <person name="Misztak A."/>
            <person name="Waleron M.M."/>
            <person name="Furmaniak M."/>
            <person name="Mrozik A."/>
            <person name="Waleron K."/>
        </authorList>
    </citation>
    <scope>NUCLEOTIDE SEQUENCE [LARGE SCALE GENOMIC DNA]</scope>
    <source>
        <strain evidence="1 2">DPMB0001</strain>
    </source>
</reference>
<comment type="caution">
    <text evidence="1">The sequence shown here is derived from an EMBL/GenBank/DDBJ whole genome shotgun (WGS) entry which is preliminary data.</text>
</comment>
<dbReference type="EMBL" id="RPHB01000001">
    <property type="protein sequence ID" value="MBW3466663.1"/>
    <property type="molecule type" value="Genomic_DNA"/>
</dbReference>
<organism evidence="1 2">
    <name type="scientific">Arthrospiribacter ruber</name>
    <dbReference type="NCBI Taxonomy" id="2487934"/>
    <lineage>
        <taxon>Bacteria</taxon>
        <taxon>Pseudomonadati</taxon>
        <taxon>Bacteroidota</taxon>
        <taxon>Cytophagia</taxon>
        <taxon>Cytophagales</taxon>
        <taxon>Cyclobacteriaceae</taxon>
        <taxon>Arthrospiribacter</taxon>
    </lineage>
</organism>
<proteinExistence type="predicted"/>
<keyword evidence="2" id="KW-1185">Reference proteome</keyword>
<gene>
    <name evidence="1" type="ORF">EGN73_02385</name>
</gene>
<dbReference type="Proteomes" id="UP000727490">
    <property type="component" value="Unassembled WGS sequence"/>
</dbReference>
<accession>A0A951ISL2</accession>